<keyword evidence="1 5" id="KW-0812">Transmembrane</keyword>
<keyword evidence="3 5" id="KW-0472">Membrane</keyword>
<evidence type="ECO:0000313" key="6">
    <source>
        <dbReference type="EMBL" id="KAL1305213.1"/>
    </source>
</evidence>
<accession>A0ABR3PGT6</accession>
<protein>
    <submittedName>
        <fullName evidence="6">Uncharacterized protein</fullName>
    </submittedName>
</protein>
<dbReference type="Proteomes" id="UP001562354">
    <property type="component" value="Unassembled WGS sequence"/>
</dbReference>
<evidence type="ECO:0000256" key="3">
    <source>
        <dbReference type="ARBA" id="ARBA00023136"/>
    </source>
</evidence>
<organism evidence="6 7">
    <name type="scientific">Neodothiora populina</name>
    <dbReference type="NCBI Taxonomy" id="2781224"/>
    <lineage>
        <taxon>Eukaryota</taxon>
        <taxon>Fungi</taxon>
        <taxon>Dikarya</taxon>
        <taxon>Ascomycota</taxon>
        <taxon>Pezizomycotina</taxon>
        <taxon>Dothideomycetes</taxon>
        <taxon>Dothideomycetidae</taxon>
        <taxon>Dothideales</taxon>
        <taxon>Dothioraceae</taxon>
        <taxon>Neodothiora</taxon>
    </lineage>
</organism>
<dbReference type="PANTHER" id="PTHR28263:SF1">
    <property type="entry name" value="GOLGI TO ER TRAFFIC PROTEIN 2"/>
    <property type="match status" value="1"/>
</dbReference>
<sequence>MSESPVPKEESAAQRSARLRREKRNARIASEGSDRLAKITQLSGRPAPAPEDVSLVKDKQASVAPDPDEIDISEHHYTPRITPRPSGPSTPSQQLSQNPFGPMPPFGAGGPGGSGPQDDMAADPMMRMMQQMMSGMGGGGEPSAGGFPPMMGDPNDANNPMNDLPPFMKNLMNAQQQTQQDAAAAQSAPRGTSAYLWRIVHAVFAVLLAGYIALAGPFNGSKLSRSESMLAHNSYSGPNLFYLFATVELVLQTSRYFLEKGRLQGGGMLATIANSGLVPEPWGGYIRVFGRYSVIWQTVVGDAMTVVFVLGAAAWWRGLAAA</sequence>
<proteinExistence type="predicted"/>
<feature type="compositionally biased region" description="Polar residues" evidence="4">
    <location>
        <begin position="87"/>
        <end position="98"/>
    </location>
</feature>
<feature type="compositionally biased region" description="Basic residues" evidence="4">
    <location>
        <begin position="17"/>
        <end position="26"/>
    </location>
</feature>
<feature type="transmembrane region" description="Helical" evidence="5">
    <location>
        <begin position="294"/>
        <end position="316"/>
    </location>
</feature>
<evidence type="ECO:0000256" key="1">
    <source>
        <dbReference type="ARBA" id="ARBA00022692"/>
    </source>
</evidence>
<dbReference type="EMBL" id="JBFMKM010000007">
    <property type="protein sequence ID" value="KAL1305213.1"/>
    <property type="molecule type" value="Genomic_DNA"/>
</dbReference>
<dbReference type="GeneID" id="95975833"/>
<keyword evidence="2 5" id="KW-1133">Transmembrane helix</keyword>
<reference evidence="6 7" key="1">
    <citation type="submission" date="2024-07" db="EMBL/GenBank/DDBJ databases">
        <title>Draft sequence of the Neodothiora populina.</title>
        <authorList>
            <person name="Drown D.D."/>
            <person name="Schuette U.S."/>
            <person name="Buechlein A.B."/>
            <person name="Rusch D.R."/>
            <person name="Winton L.W."/>
            <person name="Adams G.A."/>
        </authorList>
    </citation>
    <scope>NUCLEOTIDE SEQUENCE [LARGE SCALE GENOMIC DNA]</scope>
    <source>
        <strain evidence="6 7">CPC 39397</strain>
    </source>
</reference>
<dbReference type="RefSeq" id="XP_069201486.1">
    <property type="nucleotide sequence ID" value="XM_069341412.1"/>
</dbReference>
<evidence type="ECO:0000256" key="2">
    <source>
        <dbReference type="ARBA" id="ARBA00022989"/>
    </source>
</evidence>
<comment type="caution">
    <text evidence="6">The sequence shown here is derived from an EMBL/GenBank/DDBJ whole genome shotgun (WGS) entry which is preliminary data.</text>
</comment>
<dbReference type="Pfam" id="PF08690">
    <property type="entry name" value="GET2"/>
    <property type="match status" value="1"/>
</dbReference>
<evidence type="ECO:0000313" key="7">
    <source>
        <dbReference type="Proteomes" id="UP001562354"/>
    </source>
</evidence>
<feature type="transmembrane region" description="Helical" evidence="5">
    <location>
        <begin position="195"/>
        <end position="220"/>
    </location>
</feature>
<dbReference type="PANTHER" id="PTHR28263">
    <property type="entry name" value="GOLGI TO ER TRAFFIC PROTEIN 2"/>
    <property type="match status" value="1"/>
</dbReference>
<feature type="region of interest" description="Disordered" evidence="4">
    <location>
        <begin position="1"/>
        <end position="121"/>
    </location>
</feature>
<feature type="compositionally biased region" description="Basic and acidic residues" evidence="4">
    <location>
        <begin position="1"/>
        <end position="12"/>
    </location>
</feature>
<keyword evidence="7" id="KW-1185">Reference proteome</keyword>
<evidence type="ECO:0000256" key="5">
    <source>
        <dbReference type="SAM" id="Phobius"/>
    </source>
</evidence>
<dbReference type="InterPro" id="IPR028143">
    <property type="entry name" value="Get2/sif1"/>
</dbReference>
<evidence type="ECO:0000256" key="4">
    <source>
        <dbReference type="SAM" id="MobiDB-lite"/>
    </source>
</evidence>
<name>A0ABR3PGT6_9PEZI</name>
<gene>
    <name evidence="6" type="ORF">AAFC00_002131</name>
</gene>